<keyword evidence="5" id="KW-1185">Reference proteome</keyword>
<dbReference type="InterPro" id="IPR020509">
    <property type="entry name" value="Uncharacterised_YnzE"/>
</dbReference>
<dbReference type="AlphaFoldDB" id="A0A9N7H2B4"/>
<name>A0A9N7H2B4_9PROT</name>
<feature type="transmembrane region" description="Helical" evidence="1">
    <location>
        <begin position="38"/>
        <end position="61"/>
    </location>
</feature>
<proteinExistence type="predicted"/>
<dbReference type="EMBL" id="NIRT01000003">
    <property type="protein sequence ID" value="PYD67562.1"/>
    <property type="molecule type" value="Genomic_DNA"/>
</dbReference>
<dbReference type="Pfam" id="PF17329">
    <property type="entry name" value="DUF5367"/>
    <property type="match status" value="1"/>
</dbReference>
<reference evidence="3 5" key="3">
    <citation type="submission" date="2017-06" db="EMBL/GenBank/DDBJ databases">
        <title>A draft genome sequence of Komagataeibacter nataicola LMG 1536.</title>
        <authorList>
            <person name="Skraban J."/>
            <person name="Cleenwerck I."/>
            <person name="Vandamme P."/>
            <person name="Trcek J."/>
        </authorList>
    </citation>
    <scope>NUCLEOTIDE SEQUENCE [LARGE SCALE GENOMIC DNA]</scope>
    <source>
        <strain evidence="3 5">LMG 1536</strain>
    </source>
</reference>
<evidence type="ECO:0000313" key="3">
    <source>
        <dbReference type="EMBL" id="PYD67562.1"/>
    </source>
</evidence>
<reference evidence="2" key="2">
    <citation type="submission" date="2017-02" db="EMBL/GenBank/DDBJ databases">
        <authorList>
            <person name="Zhang H."/>
        </authorList>
    </citation>
    <scope>NUCLEOTIDE SEQUENCE</scope>
    <source>
        <strain evidence="2">RZS01</strain>
    </source>
</reference>
<evidence type="ECO:0000256" key="1">
    <source>
        <dbReference type="SAM" id="Phobius"/>
    </source>
</evidence>
<dbReference type="OrthoDB" id="7596306at2"/>
<reference evidence="4" key="1">
    <citation type="submission" date="2017-02" db="EMBL/GenBank/DDBJ databases">
        <title>zhang.</title>
        <authorList>
            <person name="Zhang H."/>
        </authorList>
    </citation>
    <scope>NUCLEOTIDE SEQUENCE [LARGE SCALE GENOMIC DNA]</scope>
    <source>
        <strain evidence="4">RZS01</strain>
    </source>
</reference>
<keyword evidence="1" id="KW-1133">Transmembrane helix</keyword>
<evidence type="ECO:0000313" key="5">
    <source>
        <dbReference type="Proteomes" id="UP000247512"/>
    </source>
</evidence>
<accession>A0A9N7H2B4</accession>
<feature type="transmembrane region" description="Helical" evidence="1">
    <location>
        <begin position="73"/>
        <end position="93"/>
    </location>
</feature>
<dbReference type="EMBL" id="CP019875">
    <property type="protein sequence ID" value="AQU88932.1"/>
    <property type="molecule type" value="Genomic_DNA"/>
</dbReference>
<feature type="transmembrane region" description="Helical" evidence="1">
    <location>
        <begin position="12"/>
        <end position="31"/>
    </location>
</feature>
<keyword evidence="1" id="KW-0812">Transmembrane</keyword>
<organism evidence="2 4">
    <name type="scientific">Komagataeibacter nataicola</name>
    <dbReference type="NCBI Taxonomy" id="265960"/>
    <lineage>
        <taxon>Bacteria</taxon>
        <taxon>Pseudomonadati</taxon>
        <taxon>Pseudomonadota</taxon>
        <taxon>Alphaproteobacteria</taxon>
        <taxon>Acetobacterales</taxon>
        <taxon>Acetobacteraceae</taxon>
        <taxon>Komagataeibacter</taxon>
    </lineage>
</organism>
<gene>
    <name evidence="2" type="ORF">B0W47_06920</name>
    <name evidence="3" type="ORF">CDI09_02910</name>
</gene>
<evidence type="ECO:0000313" key="2">
    <source>
        <dbReference type="EMBL" id="AQU88932.1"/>
    </source>
</evidence>
<dbReference type="Proteomes" id="UP000247512">
    <property type="component" value="Unassembled WGS sequence"/>
</dbReference>
<dbReference type="Proteomes" id="UP000189683">
    <property type="component" value="Chromosome"/>
</dbReference>
<dbReference type="KEGG" id="kna:B0W47_06920"/>
<evidence type="ECO:0000313" key="4">
    <source>
        <dbReference type="Proteomes" id="UP000189683"/>
    </source>
</evidence>
<keyword evidence="1" id="KW-0472">Membrane</keyword>
<sequence length="103" mass="11584">MFVTDPLQGDIGFITSIPVCWLCIWLTVRLARLEPQQILAGCLLVLADAMLIDGIALRWFHAAYTTDERTARLGAAWLLWGYGVSAWIALFVASRRARLHQAR</sequence>
<protein>
    <submittedName>
        <fullName evidence="2">Uncharacterized protein</fullName>
    </submittedName>
</protein>